<feature type="compositionally biased region" description="Polar residues" evidence="2">
    <location>
        <begin position="135"/>
        <end position="155"/>
    </location>
</feature>
<keyword evidence="1" id="KW-0175">Coiled coil</keyword>
<protein>
    <submittedName>
        <fullName evidence="3">Methyl-accepting chemotaxis protein</fullName>
    </submittedName>
</protein>
<proteinExistence type="predicted"/>
<evidence type="ECO:0000313" key="4">
    <source>
        <dbReference type="Proteomes" id="UP000297322"/>
    </source>
</evidence>
<name>A0A4Y9TJP4_PSEFL</name>
<evidence type="ECO:0000256" key="1">
    <source>
        <dbReference type="SAM" id="Coils"/>
    </source>
</evidence>
<feature type="region of interest" description="Disordered" evidence="2">
    <location>
        <begin position="135"/>
        <end position="163"/>
    </location>
</feature>
<evidence type="ECO:0000313" key="3">
    <source>
        <dbReference type="EMBL" id="TFW43147.1"/>
    </source>
</evidence>
<organism evidence="3 4">
    <name type="scientific">Pseudomonas fluorescens</name>
    <dbReference type="NCBI Taxonomy" id="294"/>
    <lineage>
        <taxon>Bacteria</taxon>
        <taxon>Pseudomonadati</taxon>
        <taxon>Pseudomonadota</taxon>
        <taxon>Gammaproteobacteria</taxon>
        <taxon>Pseudomonadales</taxon>
        <taxon>Pseudomonadaceae</taxon>
        <taxon>Pseudomonas</taxon>
    </lineage>
</organism>
<sequence length="232" mass="25481">MKSSRPTRTTVILILCSAILAALLLYEHLQIVLLNERLTTSANNEPINELLVKVRELDDRLDRIDDKKPVSDEDFRAGQQALSNRIDAAQKAAEQASEVAQDISSTATPTAEWLSLKAEVESLSARVHDLIRVQTKQHSATQPRSKLNGTANKASSAPAKHQDPPFTVVGIEYRGGERFLSVGPLDSTRLSQLYLIQPGDTMAGTSWRLKALENNSARFDVAGTPQVVTVER</sequence>
<gene>
    <name evidence="3" type="ORF">E4T65_12340</name>
</gene>
<accession>A0A4Y9TJP4</accession>
<evidence type="ECO:0000256" key="2">
    <source>
        <dbReference type="SAM" id="MobiDB-lite"/>
    </source>
</evidence>
<comment type="caution">
    <text evidence="3">The sequence shown here is derived from an EMBL/GenBank/DDBJ whole genome shotgun (WGS) entry which is preliminary data.</text>
</comment>
<dbReference type="AlphaFoldDB" id="A0A4Y9TJP4"/>
<dbReference type="RefSeq" id="WP_135196447.1">
    <property type="nucleotide sequence ID" value="NZ_SPVI01000006.1"/>
</dbReference>
<dbReference type="Proteomes" id="UP000297322">
    <property type="component" value="Unassembled WGS sequence"/>
</dbReference>
<reference evidence="3 4" key="1">
    <citation type="submission" date="2019-03" db="EMBL/GenBank/DDBJ databases">
        <title>Biocontrol and xenobiotic degradation properties of endophytic Pseudomonas fluorescens strain BRZ63.</title>
        <authorList>
            <person name="Chlebek D.A."/>
            <person name="Pinski A."/>
            <person name="Zur J.P."/>
            <person name="Michalska J."/>
            <person name="Hupert-Kocurek K.T."/>
        </authorList>
    </citation>
    <scope>NUCLEOTIDE SEQUENCE [LARGE SCALE GENOMIC DNA]</scope>
    <source>
        <strain evidence="3 4">BRZ63</strain>
    </source>
</reference>
<feature type="coiled-coil region" evidence="1">
    <location>
        <begin position="47"/>
        <end position="99"/>
    </location>
</feature>
<dbReference type="EMBL" id="SPVI01000006">
    <property type="protein sequence ID" value="TFW43147.1"/>
    <property type="molecule type" value="Genomic_DNA"/>
</dbReference>